<organism evidence="2 3">
    <name type="scientific">Prevotella bivia DNF00320</name>
    <dbReference type="NCBI Taxonomy" id="1401068"/>
    <lineage>
        <taxon>Bacteria</taxon>
        <taxon>Pseudomonadati</taxon>
        <taxon>Bacteroidota</taxon>
        <taxon>Bacteroidia</taxon>
        <taxon>Bacteroidales</taxon>
        <taxon>Prevotellaceae</taxon>
        <taxon>Prevotella</taxon>
    </lineage>
</organism>
<dbReference type="EMBL" id="JRNQ01000050">
    <property type="protein sequence ID" value="KGF44127.1"/>
    <property type="molecule type" value="Genomic_DNA"/>
</dbReference>
<dbReference type="Proteomes" id="UP000029525">
    <property type="component" value="Unassembled WGS sequence"/>
</dbReference>
<evidence type="ECO:0000313" key="3">
    <source>
        <dbReference type="Proteomes" id="UP000029525"/>
    </source>
</evidence>
<dbReference type="OrthoDB" id="1086519at2"/>
<feature type="signal peptide" evidence="1">
    <location>
        <begin position="1"/>
        <end position="23"/>
    </location>
</feature>
<evidence type="ECO:0008006" key="4">
    <source>
        <dbReference type="Google" id="ProtNLM"/>
    </source>
</evidence>
<name>A0A096BN60_9BACT</name>
<evidence type="ECO:0000256" key="1">
    <source>
        <dbReference type="SAM" id="SignalP"/>
    </source>
</evidence>
<dbReference type="AlphaFoldDB" id="A0A096BN60"/>
<feature type="chain" id="PRO_5001916392" description="Beta-lactamase-inhibitor-like PepSY-like domain-containing protein" evidence="1">
    <location>
        <begin position="24"/>
        <end position="157"/>
    </location>
</feature>
<dbReference type="RefSeq" id="WP_036863304.1">
    <property type="nucleotide sequence ID" value="NZ_JRNQ01000050.1"/>
</dbReference>
<sequence>MKEVKIILITALTALALTTNAQSADTLKGKKVKTTALEKQADPFKAHLVNDEFQVWLDIDFINKNIIIPGQEIFGELPGYFGAKRDTRKWIISEATVKGKTAKLLIINDYGSEDLTAELRLNSNGTYTLKQLDGSTIKIVVNNKWLKIPKEIVFKRQ</sequence>
<keyword evidence="1" id="KW-0732">Signal</keyword>
<accession>A0A096BN60</accession>
<protein>
    <recommendedName>
        <fullName evidence="4">Beta-lactamase-inhibitor-like PepSY-like domain-containing protein</fullName>
    </recommendedName>
</protein>
<comment type="caution">
    <text evidence="2">The sequence shown here is derived from an EMBL/GenBank/DDBJ whole genome shotgun (WGS) entry which is preliminary data.</text>
</comment>
<reference evidence="2 3" key="1">
    <citation type="submission" date="2014-07" db="EMBL/GenBank/DDBJ databases">
        <authorList>
            <person name="McCorrison J."/>
            <person name="Sanka R."/>
            <person name="Torralba M."/>
            <person name="Gillis M."/>
            <person name="Haft D.H."/>
            <person name="Methe B."/>
            <person name="Sutton G."/>
            <person name="Nelson K.E."/>
        </authorList>
    </citation>
    <scope>NUCLEOTIDE SEQUENCE [LARGE SCALE GENOMIC DNA]</scope>
    <source>
        <strain evidence="2 3">DNF00320</strain>
    </source>
</reference>
<proteinExistence type="predicted"/>
<evidence type="ECO:0000313" key="2">
    <source>
        <dbReference type="EMBL" id="KGF44127.1"/>
    </source>
</evidence>
<gene>
    <name evidence="2" type="ORF">HMPREF0647_08055</name>
</gene>